<dbReference type="GO" id="GO:0003723">
    <property type="term" value="F:RNA binding"/>
    <property type="evidence" value="ECO:0007669"/>
    <property type="project" value="TreeGrafter"/>
</dbReference>
<dbReference type="InterPro" id="IPR004365">
    <property type="entry name" value="NA-bd_OB_tRNA"/>
</dbReference>
<accession>A0A1I7WYV4</accession>
<organism evidence="4 5">
    <name type="scientific">Heterorhabditis bacteriophora</name>
    <name type="common">Entomopathogenic nematode worm</name>
    <dbReference type="NCBI Taxonomy" id="37862"/>
    <lineage>
        <taxon>Eukaryota</taxon>
        <taxon>Metazoa</taxon>
        <taxon>Ecdysozoa</taxon>
        <taxon>Nematoda</taxon>
        <taxon>Chromadorea</taxon>
        <taxon>Rhabditida</taxon>
        <taxon>Rhabditina</taxon>
        <taxon>Rhabditomorpha</taxon>
        <taxon>Strongyloidea</taxon>
        <taxon>Heterorhabditidae</taxon>
        <taxon>Heterorhabditis</taxon>
    </lineage>
</organism>
<dbReference type="SUPFAM" id="SSF50249">
    <property type="entry name" value="Nucleic acid-binding proteins"/>
    <property type="match status" value="1"/>
</dbReference>
<evidence type="ECO:0000259" key="3">
    <source>
        <dbReference type="Pfam" id="PF01336"/>
    </source>
</evidence>
<dbReference type="GO" id="GO:0005829">
    <property type="term" value="C:cytosol"/>
    <property type="evidence" value="ECO:0007669"/>
    <property type="project" value="TreeGrafter"/>
</dbReference>
<dbReference type="WBParaSite" id="Hba_10371">
    <property type="protein sequence ID" value="Hba_10371"/>
    <property type="gene ID" value="Hba_10371"/>
</dbReference>
<proteinExistence type="predicted"/>
<reference evidence="5" key="1">
    <citation type="submission" date="2016-11" db="UniProtKB">
        <authorList>
            <consortium name="WormBaseParasite"/>
        </authorList>
    </citation>
    <scope>IDENTIFICATION</scope>
</reference>
<dbReference type="InterPro" id="IPR012340">
    <property type="entry name" value="NA-bd_OB-fold"/>
</dbReference>
<feature type="domain" description="OB" evidence="3">
    <location>
        <begin position="88"/>
        <end position="132"/>
    </location>
</feature>
<dbReference type="PANTHER" id="PTHR43450:SF1">
    <property type="entry name" value="ASPARTATE--TRNA LIGASE, CYTOPLASMIC"/>
    <property type="match status" value="1"/>
</dbReference>
<name>A0A1I7WYV4_HETBA</name>
<dbReference type="AlphaFoldDB" id="A0A1I7WYV4"/>
<dbReference type="GO" id="GO:0006422">
    <property type="term" value="P:aspartyl-tRNA aminoacylation"/>
    <property type="evidence" value="ECO:0007669"/>
    <property type="project" value="InterPro"/>
</dbReference>
<evidence type="ECO:0000256" key="2">
    <source>
        <dbReference type="ARBA" id="ARBA00033155"/>
    </source>
</evidence>
<sequence>MSDENQPLATAEGGKLSKKELNKLAKASKIAAIKAQKANLIEGSQQEEDEDVSVGMYGSYGLIQSADKKDITFTSISKISQDISGEEIWIRGRVHAIRTKGKTCFLVLRQRVYTAQVMMFVGEKISKQMLKFVSNIPKVSVSAKIMADFNLRL</sequence>
<evidence type="ECO:0000313" key="5">
    <source>
        <dbReference type="WBParaSite" id="Hba_10371"/>
    </source>
</evidence>
<dbReference type="PANTHER" id="PTHR43450">
    <property type="entry name" value="ASPARTYL-TRNA SYNTHETASE"/>
    <property type="match status" value="1"/>
</dbReference>
<keyword evidence="4" id="KW-1185">Reference proteome</keyword>
<dbReference type="GO" id="GO:0004815">
    <property type="term" value="F:aspartate-tRNA ligase activity"/>
    <property type="evidence" value="ECO:0007669"/>
    <property type="project" value="InterPro"/>
</dbReference>
<evidence type="ECO:0000313" key="4">
    <source>
        <dbReference type="Proteomes" id="UP000095283"/>
    </source>
</evidence>
<dbReference type="Pfam" id="PF01336">
    <property type="entry name" value="tRNA_anti-codon"/>
    <property type="match status" value="1"/>
</dbReference>
<dbReference type="GO" id="GO:0005524">
    <property type="term" value="F:ATP binding"/>
    <property type="evidence" value="ECO:0007669"/>
    <property type="project" value="InterPro"/>
</dbReference>
<dbReference type="Proteomes" id="UP000095283">
    <property type="component" value="Unplaced"/>
</dbReference>
<dbReference type="InterPro" id="IPR004523">
    <property type="entry name" value="Asp-tRNA_synthase_2"/>
</dbReference>
<dbReference type="GO" id="GO:0017101">
    <property type="term" value="C:aminoacyl-tRNA synthetase multienzyme complex"/>
    <property type="evidence" value="ECO:0007669"/>
    <property type="project" value="TreeGrafter"/>
</dbReference>
<protein>
    <recommendedName>
        <fullName evidence="2">Aspartyl-tRNA synthetase</fullName>
    </recommendedName>
</protein>
<keyword evidence="1" id="KW-0963">Cytoplasm</keyword>
<dbReference type="Gene3D" id="2.40.50.140">
    <property type="entry name" value="Nucleic acid-binding proteins"/>
    <property type="match status" value="1"/>
</dbReference>
<evidence type="ECO:0000256" key="1">
    <source>
        <dbReference type="ARBA" id="ARBA00022490"/>
    </source>
</evidence>